<dbReference type="Pfam" id="PF03475">
    <property type="entry name" value="YiiM_3-alpha"/>
    <property type="match status" value="1"/>
</dbReference>
<reference evidence="4 5" key="1">
    <citation type="submission" date="2018-03" db="EMBL/GenBank/DDBJ databases">
        <title>Whole genome sequencing of Histamine producing bacteria.</title>
        <authorList>
            <person name="Butler K."/>
        </authorList>
    </citation>
    <scope>NUCLEOTIDE SEQUENCE [LARGE SCALE GENOMIC DNA]</scope>
    <source>
        <strain evidence="3 5">FS-6.1</strain>
        <strain evidence="2 4">FS-6.2</strain>
    </source>
</reference>
<dbReference type="GO" id="GO:0030170">
    <property type="term" value="F:pyridoxal phosphate binding"/>
    <property type="evidence" value="ECO:0007669"/>
    <property type="project" value="InterPro"/>
</dbReference>
<dbReference type="SUPFAM" id="SSF50800">
    <property type="entry name" value="PK beta-barrel domain-like"/>
    <property type="match status" value="1"/>
</dbReference>
<evidence type="ECO:0000259" key="1">
    <source>
        <dbReference type="PROSITE" id="PS51340"/>
    </source>
</evidence>
<dbReference type="EMBL" id="PYMP01000010">
    <property type="protein sequence ID" value="PSU51857.1"/>
    <property type="molecule type" value="Genomic_DNA"/>
</dbReference>
<sequence>MKKENYLHNIYRGNVEHCYGFQTAINKSLVEGRLYLSFEGLDGDECADLRHHGGLERALHQYPLEHYAYWQQQYSIDVEWIAPGMGENLSSIGMTEETVCLGDRYQWGEAIIEVSQPRSPCFKLNKRWGIDNFSLNMQQISRCGWLYRVIQAGMVSVDEPLILIAQEPNAMTLREVCDVFFGDPLNKAGLLKLTQQAKLSESWKAKVIARLENNQVERWDFRLLGHESVDSF</sequence>
<dbReference type="InterPro" id="IPR011037">
    <property type="entry name" value="Pyrv_Knase-like_insert_dom_sf"/>
</dbReference>
<dbReference type="Gene3D" id="2.40.33.20">
    <property type="entry name" value="PK beta-barrel domain-like"/>
    <property type="match status" value="1"/>
</dbReference>
<comment type="caution">
    <text evidence="3">The sequence shown here is derived from an EMBL/GenBank/DDBJ whole genome shotgun (WGS) entry which is preliminary data.</text>
</comment>
<dbReference type="InterPro" id="IPR005302">
    <property type="entry name" value="MoCF_Sase_C"/>
</dbReference>
<evidence type="ECO:0000313" key="2">
    <source>
        <dbReference type="EMBL" id="PSU24842.1"/>
    </source>
</evidence>
<proteinExistence type="predicted"/>
<evidence type="ECO:0000313" key="4">
    <source>
        <dbReference type="Proteomes" id="UP000241405"/>
    </source>
</evidence>
<dbReference type="PROSITE" id="PS51340">
    <property type="entry name" value="MOSC"/>
    <property type="match status" value="1"/>
</dbReference>
<dbReference type="RefSeq" id="WP_107190181.1">
    <property type="nucleotide sequence ID" value="NZ_PYMN01000011.1"/>
</dbReference>
<dbReference type="PANTHER" id="PTHR30212">
    <property type="entry name" value="PROTEIN YIIM"/>
    <property type="match status" value="1"/>
</dbReference>
<gene>
    <name evidence="3" type="ORF">C9J18_11980</name>
    <name evidence="2" type="ORF">CTM96_11465</name>
</gene>
<dbReference type="Proteomes" id="UP000241618">
    <property type="component" value="Unassembled WGS sequence"/>
</dbReference>
<evidence type="ECO:0000313" key="3">
    <source>
        <dbReference type="EMBL" id="PSU51857.1"/>
    </source>
</evidence>
<dbReference type="InterPro" id="IPR052353">
    <property type="entry name" value="Benzoxazolinone_Detox_Enz"/>
</dbReference>
<organism evidence="3 5">
    <name type="scientific">Photobacterium phosphoreum</name>
    <dbReference type="NCBI Taxonomy" id="659"/>
    <lineage>
        <taxon>Bacteria</taxon>
        <taxon>Pseudomonadati</taxon>
        <taxon>Pseudomonadota</taxon>
        <taxon>Gammaproteobacteria</taxon>
        <taxon>Vibrionales</taxon>
        <taxon>Vibrionaceae</taxon>
        <taxon>Photobacterium</taxon>
    </lineage>
</organism>
<accession>A0A2T3JRY7</accession>
<dbReference type="InterPro" id="IPR005163">
    <property type="entry name" value="Tri_helical_YiiM-like"/>
</dbReference>
<dbReference type="GO" id="GO:0003824">
    <property type="term" value="F:catalytic activity"/>
    <property type="evidence" value="ECO:0007669"/>
    <property type="project" value="InterPro"/>
</dbReference>
<dbReference type="Proteomes" id="UP000241405">
    <property type="component" value="Unassembled WGS sequence"/>
</dbReference>
<dbReference type="EMBL" id="PYMO01000010">
    <property type="protein sequence ID" value="PSU24842.1"/>
    <property type="molecule type" value="Genomic_DNA"/>
</dbReference>
<keyword evidence="4" id="KW-1185">Reference proteome</keyword>
<name>A0A2T3JRY7_PHOPO</name>
<evidence type="ECO:0000313" key="5">
    <source>
        <dbReference type="Proteomes" id="UP000241618"/>
    </source>
</evidence>
<dbReference type="Pfam" id="PF03473">
    <property type="entry name" value="MOSC"/>
    <property type="match status" value="1"/>
</dbReference>
<dbReference type="PANTHER" id="PTHR30212:SF2">
    <property type="entry name" value="PROTEIN YIIM"/>
    <property type="match status" value="1"/>
</dbReference>
<dbReference type="GO" id="GO:0030151">
    <property type="term" value="F:molybdenum ion binding"/>
    <property type="evidence" value="ECO:0007669"/>
    <property type="project" value="InterPro"/>
</dbReference>
<feature type="domain" description="MOSC" evidence="1">
    <location>
        <begin position="28"/>
        <end position="164"/>
    </location>
</feature>
<dbReference type="AlphaFoldDB" id="A0A2T3JRY7"/>
<protein>
    <submittedName>
        <fullName evidence="3">MOSC domain-containing protein</fullName>
    </submittedName>
</protein>